<reference evidence="3" key="1">
    <citation type="submission" date="2023-03" db="EMBL/GenBank/DDBJ databases">
        <title>Massive genome expansion in bonnet fungi (Mycena s.s.) driven by repeated elements and novel gene families across ecological guilds.</title>
        <authorList>
            <consortium name="Lawrence Berkeley National Laboratory"/>
            <person name="Harder C.B."/>
            <person name="Miyauchi S."/>
            <person name="Viragh M."/>
            <person name="Kuo A."/>
            <person name="Thoen E."/>
            <person name="Andreopoulos B."/>
            <person name="Lu D."/>
            <person name="Skrede I."/>
            <person name="Drula E."/>
            <person name="Henrissat B."/>
            <person name="Morin E."/>
            <person name="Kohler A."/>
            <person name="Barry K."/>
            <person name="LaButti K."/>
            <person name="Morin E."/>
            <person name="Salamov A."/>
            <person name="Lipzen A."/>
            <person name="Mereny Z."/>
            <person name="Hegedus B."/>
            <person name="Baldrian P."/>
            <person name="Stursova M."/>
            <person name="Weitz H."/>
            <person name="Taylor A."/>
            <person name="Grigoriev I.V."/>
            <person name="Nagy L.G."/>
            <person name="Martin F."/>
            <person name="Kauserud H."/>
        </authorList>
    </citation>
    <scope>NUCLEOTIDE SEQUENCE</scope>
    <source>
        <strain evidence="3">9284</strain>
    </source>
</reference>
<feature type="compositionally biased region" description="Polar residues" evidence="2">
    <location>
        <begin position="621"/>
        <end position="638"/>
    </location>
</feature>
<sequence length="685" mass="74147">MVSALDVTVVVGARSHQLHQSFDRKDQTHFKFKRVAILSLSHLHARSMPDPPPLATVAQSSSRSTSIYKSAEQLYALFDAELAHHVRPYELSIHTLNEQLSKLSRQLEAAERRNAQLSQDPASSNSPHAVAQELAALKSLLNENGIGVVSTAGRPELSFVGDHARLASQIDEQAKHFVPDSTQYKALSPSSFVSTLTACITECSSRLKTALTQNAALLRECIGLKATVAKRDADMEAATQRWETQRVQLETSVQEEKKSRGDMEVRLLSLRAQSDKWKSQYEAAEAARDTLKTALGASEAKLASTPAELDTWKAKCLAAEADLKTAQDESNAKSLSMQAEIDKWKNDYLAAEGRLEKDREDALGAAEERNTWKELARTTGEQRDTAQDALRDANEQLDASKTELAEWEAKGRAWDAERTEHEDNAELNAKLTDLEAKLLEAEMERDQLQATLTTDNAETLARNTALMAEIEELKKKKPTNAKTKTPKTQATMFINKPGVQLPGKPGSSPAKQTPSTSSQSQDPRRPVVGFQAGVAVRRGGPASPAANKNRSNPPPSATPDGLLAGAAPISRAPALTASVSIDDSTSNKRPALSSQSNTSLSPGSLKRVASSPLLSEPAKSPRTSSAPQAWPANLSTAPTRGFTKPPTPIIMPSQLRRGGAANTDDSAPRTSTTRTRPAPPRLQPQ</sequence>
<feature type="coiled-coil region" evidence="1">
    <location>
        <begin position="93"/>
        <end position="120"/>
    </location>
</feature>
<organism evidence="3 4">
    <name type="scientific">Roridomyces roridus</name>
    <dbReference type="NCBI Taxonomy" id="1738132"/>
    <lineage>
        <taxon>Eukaryota</taxon>
        <taxon>Fungi</taxon>
        <taxon>Dikarya</taxon>
        <taxon>Basidiomycota</taxon>
        <taxon>Agaricomycotina</taxon>
        <taxon>Agaricomycetes</taxon>
        <taxon>Agaricomycetidae</taxon>
        <taxon>Agaricales</taxon>
        <taxon>Marasmiineae</taxon>
        <taxon>Mycenaceae</taxon>
        <taxon>Roridomyces</taxon>
    </lineage>
</organism>
<feature type="compositionally biased region" description="Polar residues" evidence="2">
    <location>
        <begin position="577"/>
        <end position="602"/>
    </location>
</feature>
<gene>
    <name evidence="3" type="ORF">FB45DRAFT_459967</name>
</gene>
<dbReference type="AlphaFoldDB" id="A0AAD7F713"/>
<name>A0AAD7F713_9AGAR</name>
<keyword evidence="1" id="KW-0175">Coiled coil</keyword>
<accession>A0AAD7F713</accession>
<evidence type="ECO:0000256" key="2">
    <source>
        <dbReference type="SAM" id="MobiDB-lite"/>
    </source>
</evidence>
<protein>
    <submittedName>
        <fullName evidence="3">Uncharacterized protein</fullName>
    </submittedName>
</protein>
<comment type="caution">
    <text evidence="3">The sequence shown here is derived from an EMBL/GenBank/DDBJ whole genome shotgun (WGS) entry which is preliminary data.</text>
</comment>
<dbReference type="Proteomes" id="UP001221142">
    <property type="component" value="Unassembled WGS sequence"/>
</dbReference>
<feature type="compositionally biased region" description="Low complexity" evidence="2">
    <location>
        <begin position="507"/>
        <end position="521"/>
    </location>
</feature>
<proteinExistence type="predicted"/>
<feature type="compositionally biased region" description="Low complexity" evidence="2">
    <location>
        <begin position="480"/>
        <end position="491"/>
    </location>
</feature>
<dbReference type="EMBL" id="JARKIF010000062">
    <property type="protein sequence ID" value="KAJ7606091.1"/>
    <property type="molecule type" value="Genomic_DNA"/>
</dbReference>
<feature type="region of interest" description="Disordered" evidence="2">
    <location>
        <begin position="474"/>
        <end position="685"/>
    </location>
</feature>
<evidence type="ECO:0000256" key="1">
    <source>
        <dbReference type="SAM" id="Coils"/>
    </source>
</evidence>
<evidence type="ECO:0000313" key="4">
    <source>
        <dbReference type="Proteomes" id="UP001221142"/>
    </source>
</evidence>
<evidence type="ECO:0000313" key="3">
    <source>
        <dbReference type="EMBL" id="KAJ7606091.1"/>
    </source>
</evidence>
<keyword evidence="4" id="KW-1185">Reference proteome</keyword>